<feature type="region of interest" description="Disordered" evidence="1">
    <location>
        <begin position="76"/>
        <end position="106"/>
    </location>
</feature>
<feature type="compositionally biased region" description="Polar residues" evidence="1">
    <location>
        <begin position="1"/>
        <end position="19"/>
    </location>
</feature>
<evidence type="ECO:0000313" key="2">
    <source>
        <dbReference type="EMBL" id="CAE0468113.1"/>
    </source>
</evidence>
<sequence length="295" mass="31898">MATTDNGTIITVRSNNPSNRPRKGDAVRSRLLNNMGIFKNSGPGGLPSPKSSPPPNPAIERKMKIIRAMGLGGVIPPKPRTSSHYHDANGDGTTKSRNIENIRPKIDFSKITDEPLKYKDYEHANGKDGGSVTGRRSRSNSNASDISMVSVNSIASANATKSSYSLDSGDDASTRAGAAEGDGKPQTQLDGAASMDTEGGAVSVSASISEKSVKSQTRISFNDSVSVAHIPMRSEYSDRVRSRLWSNRYEIHENATRNAIEFQAENWDWRSVTEDEGMFVCTSSGELIHPVHCQQ</sequence>
<dbReference type="EMBL" id="HBIO01016852">
    <property type="protein sequence ID" value="CAE0468113.1"/>
    <property type="molecule type" value="Transcribed_RNA"/>
</dbReference>
<reference evidence="2" key="1">
    <citation type="submission" date="2021-01" db="EMBL/GenBank/DDBJ databases">
        <authorList>
            <person name="Corre E."/>
            <person name="Pelletier E."/>
            <person name="Niang G."/>
            <person name="Scheremetjew M."/>
            <person name="Finn R."/>
            <person name="Kale V."/>
            <person name="Holt S."/>
            <person name="Cochrane G."/>
            <person name="Meng A."/>
            <person name="Brown T."/>
            <person name="Cohen L."/>
        </authorList>
    </citation>
    <scope>NUCLEOTIDE SEQUENCE</scope>
    <source>
        <strain evidence="2">MM31A-1</strain>
    </source>
</reference>
<feature type="region of interest" description="Disordered" evidence="1">
    <location>
        <begin position="1"/>
        <end position="25"/>
    </location>
</feature>
<dbReference type="AlphaFoldDB" id="A0A7S3Q7U4"/>
<feature type="region of interest" description="Disordered" evidence="1">
    <location>
        <begin position="119"/>
        <end position="145"/>
    </location>
</feature>
<proteinExistence type="predicted"/>
<feature type="region of interest" description="Disordered" evidence="1">
    <location>
        <begin position="161"/>
        <end position="198"/>
    </location>
</feature>
<accession>A0A7S3Q7U4</accession>
<gene>
    <name evidence="2" type="ORF">CDEB00056_LOCUS12966</name>
</gene>
<feature type="compositionally biased region" description="Basic and acidic residues" evidence="1">
    <location>
        <begin position="97"/>
        <end position="106"/>
    </location>
</feature>
<name>A0A7S3Q7U4_9STRA</name>
<protein>
    <submittedName>
        <fullName evidence="2">Uncharacterized protein</fullName>
    </submittedName>
</protein>
<feature type="region of interest" description="Disordered" evidence="1">
    <location>
        <begin position="37"/>
        <end position="58"/>
    </location>
</feature>
<evidence type="ECO:0000256" key="1">
    <source>
        <dbReference type="SAM" id="MobiDB-lite"/>
    </source>
</evidence>
<organism evidence="2">
    <name type="scientific">Chaetoceros debilis</name>
    <dbReference type="NCBI Taxonomy" id="122233"/>
    <lineage>
        <taxon>Eukaryota</taxon>
        <taxon>Sar</taxon>
        <taxon>Stramenopiles</taxon>
        <taxon>Ochrophyta</taxon>
        <taxon>Bacillariophyta</taxon>
        <taxon>Coscinodiscophyceae</taxon>
        <taxon>Chaetocerotophycidae</taxon>
        <taxon>Chaetocerotales</taxon>
        <taxon>Chaetocerotaceae</taxon>
        <taxon>Chaetoceros</taxon>
    </lineage>
</organism>